<organism evidence="1 2">
    <name type="scientific">Malus baccata</name>
    <name type="common">Siberian crab apple</name>
    <name type="synonym">Pyrus baccata</name>
    <dbReference type="NCBI Taxonomy" id="106549"/>
    <lineage>
        <taxon>Eukaryota</taxon>
        <taxon>Viridiplantae</taxon>
        <taxon>Streptophyta</taxon>
        <taxon>Embryophyta</taxon>
        <taxon>Tracheophyta</taxon>
        <taxon>Spermatophyta</taxon>
        <taxon>Magnoliopsida</taxon>
        <taxon>eudicotyledons</taxon>
        <taxon>Gunneridae</taxon>
        <taxon>Pentapetalae</taxon>
        <taxon>rosids</taxon>
        <taxon>fabids</taxon>
        <taxon>Rosales</taxon>
        <taxon>Rosaceae</taxon>
        <taxon>Amygdaloideae</taxon>
        <taxon>Maleae</taxon>
        <taxon>Malus</taxon>
    </lineage>
</organism>
<name>A0A540L0J0_MALBA</name>
<proteinExistence type="predicted"/>
<dbReference type="EMBL" id="VIEB01000838">
    <property type="protein sequence ID" value="TQD79839.1"/>
    <property type="molecule type" value="Genomic_DNA"/>
</dbReference>
<accession>A0A540L0J0</accession>
<gene>
    <name evidence="1" type="ORF">C1H46_034619</name>
</gene>
<evidence type="ECO:0000313" key="1">
    <source>
        <dbReference type="EMBL" id="TQD79839.1"/>
    </source>
</evidence>
<comment type="caution">
    <text evidence="1">The sequence shown here is derived from an EMBL/GenBank/DDBJ whole genome shotgun (WGS) entry which is preliminary data.</text>
</comment>
<dbReference type="Proteomes" id="UP000315295">
    <property type="component" value="Unassembled WGS sequence"/>
</dbReference>
<reference evidence="1 2" key="1">
    <citation type="journal article" date="2019" name="G3 (Bethesda)">
        <title>Sequencing of a Wild Apple (Malus baccata) Genome Unravels the Differences Between Cultivated and Wild Apple Species Regarding Disease Resistance and Cold Tolerance.</title>
        <authorList>
            <person name="Chen X."/>
        </authorList>
    </citation>
    <scope>NUCLEOTIDE SEQUENCE [LARGE SCALE GENOMIC DNA]</scope>
    <source>
        <strain evidence="2">cv. Shandingzi</strain>
        <tissue evidence="1">Leaves</tissue>
    </source>
</reference>
<sequence>MSTITKPIHLFSFLPSLEHPFIYTFTLTSTTKYLVVANEGNYHLSFISLPQPFSHPLILV</sequence>
<protein>
    <submittedName>
        <fullName evidence="1">Uncharacterized protein</fullName>
    </submittedName>
</protein>
<dbReference type="AlphaFoldDB" id="A0A540L0J0"/>
<keyword evidence="2" id="KW-1185">Reference proteome</keyword>
<evidence type="ECO:0000313" key="2">
    <source>
        <dbReference type="Proteomes" id="UP000315295"/>
    </source>
</evidence>